<sequence>MEDFGKPFYYSSIPCYRVYGHVWWVPGYQRNGTADIDSA</sequence>
<reference evidence="1" key="1">
    <citation type="submission" date="2018-05" db="EMBL/GenBank/DDBJ databases">
        <authorList>
            <person name="Lanie J.A."/>
            <person name="Ng W.-L."/>
            <person name="Kazmierczak K.M."/>
            <person name="Andrzejewski T.M."/>
            <person name="Davidsen T.M."/>
            <person name="Wayne K.J."/>
            <person name="Tettelin H."/>
            <person name="Glass J.I."/>
            <person name="Rusch D."/>
            <person name="Podicherti R."/>
            <person name="Tsui H.-C.T."/>
            <person name="Winkler M.E."/>
        </authorList>
    </citation>
    <scope>NUCLEOTIDE SEQUENCE</scope>
</reference>
<organism evidence="1">
    <name type="scientific">marine metagenome</name>
    <dbReference type="NCBI Taxonomy" id="408172"/>
    <lineage>
        <taxon>unclassified sequences</taxon>
        <taxon>metagenomes</taxon>
        <taxon>ecological metagenomes</taxon>
    </lineage>
</organism>
<protein>
    <submittedName>
        <fullName evidence="1">Uncharacterized protein</fullName>
    </submittedName>
</protein>
<dbReference type="AlphaFoldDB" id="A0A382ATZ2"/>
<name>A0A382ATZ2_9ZZZZ</name>
<evidence type="ECO:0000313" key="1">
    <source>
        <dbReference type="EMBL" id="SVB05010.1"/>
    </source>
</evidence>
<accession>A0A382ATZ2</accession>
<gene>
    <name evidence="1" type="ORF">METZ01_LOCUS157864</name>
</gene>
<proteinExistence type="predicted"/>
<dbReference type="EMBL" id="UINC01026836">
    <property type="protein sequence ID" value="SVB05010.1"/>
    <property type="molecule type" value="Genomic_DNA"/>
</dbReference>